<dbReference type="EMBL" id="BNBO01000040">
    <property type="protein sequence ID" value="GHH79058.1"/>
    <property type="molecule type" value="Genomic_DNA"/>
</dbReference>
<organism evidence="1 2">
    <name type="scientific">Kitasatospora indigofera</name>
    <dbReference type="NCBI Taxonomy" id="67307"/>
    <lineage>
        <taxon>Bacteria</taxon>
        <taxon>Bacillati</taxon>
        <taxon>Actinomycetota</taxon>
        <taxon>Actinomycetes</taxon>
        <taxon>Kitasatosporales</taxon>
        <taxon>Streptomycetaceae</taxon>
        <taxon>Kitasatospora</taxon>
    </lineage>
</organism>
<dbReference type="GeneID" id="95355974"/>
<dbReference type="AlphaFoldDB" id="A0A919G6Q3"/>
<dbReference type="RefSeq" id="WP_190213717.1">
    <property type="nucleotide sequence ID" value="NZ_BNBO01000040.1"/>
</dbReference>
<reference evidence="1" key="1">
    <citation type="journal article" date="2014" name="Int. J. Syst. Evol. Microbiol.">
        <title>Complete genome sequence of Corynebacterium casei LMG S-19264T (=DSM 44701T), isolated from a smear-ripened cheese.</title>
        <authorList>
            <consortium name="US DOE Joint Genome Institute (JGI-PGF)"/>
            <person name="Walter F."/>
            <person name="Albersmeier A."/>
            <person name="Kalinowski J."/>
            <person name="Ruckert C."/>
        </authorList>
    </citation>
    <scope>NUCLEOTIDE SEQUENCE</scope>
    <source>
        <strain evidence="1">JCM 4646</strain>
    </source>
</reference>
<reference evidence="1" key="2">
    <citation type="submission" date="2020-09" db="EMBL/GenBank/DDBJ databases">
        <authorList>
            <person name="Sun Q."/>
            <person name="Ohkuma M."/>
        </authorList>
    </citation>
    <scope>NUCLEOTIDE SEQUENCE</scope>
    <source>
        <strain evidence="1">JCM 4646</strain>
    </source>
</reference>
<proteinExistence type="predicted"/>
<protein>
    <submittedName>
        <fullName evidence="1">Uncharacterized protein</fullName>
    </submittedName>
</protein>
<evidence type="ECO:0000313" key="1">
    <source>
        <dbReference type="EMBL" id="GHH79058.1"/>
    </source>
</evidence>
<dbReference type="Proteomes" id="UP000617734">
    <property type="component" value="Unassembled WGS sequence"/>
</dbReference>
<sequence>MDSNVAPPEMVSPSRAAGTLRNLIKQLTQDPSSAIVIGEDDAPQAVLLSFSAFQTLLAAAGAADAAMVADRMASAPEAGEGLSNAVLEQLVADAEHDVSAADCALGRAGGIEKGPDAGGRA</sequence>
<accession>A0A919G6Q3</accession>
<name>A0A919G6Q3_9ACTN</name>
<keyword evidence="2" id="KW-1185">Reference proteome</keyword>
<evidence type="ECO:0000313" key="2">
    <source>
        <dbReference type="Proteomes" id="UP000617734"/>
    </source>
</evidence>
<comment type="caution">
    <text evidence="1">The sequence shown here is derived from an EMBL/GenBank/DDBJ whole genome shotgun (WGS) entry which is preliminary data.</text>
</comment>
<gene>
    <name evidence="1" type="ORF">GCM10018781_56210</name>
</gene>